<keyword evidence="2" id="KW-1185">Reference proteome</keyword>
<dbReference type="EMBL" id="VIEB01000734">
    <property type="protein sequence ID" value="TQD82149.1"/>
    <property type="molecule type" value="Genomic_DNA"/>
</dbReference>
<dbReference type="AlphaFoldDB" id="A0A540L764"/>
<name>A0A540L764_MALBA</name>
<protein>
    <recommendedName>
        <fullName evidence="3">Endonuclease/exonuclease/phosphatase domain-containing protein</fullName>
    </recommendedName>
</protein>
<dbReference type="Proteomes" id="UP000315295">
    <property type="component" value="Unassembled WGS sequence"/>
</dbReference>
<organism evidence="1 2">
    <name type="scientific">Malus baccata</name>
    <name type="common">Siberian crab apple</name>
    <name type="synonym">Pyrus baccata</name>
    <dbReference type="NCBI Taxonomy" id="106549"/>
    <lineage>
        <taxon>Eukaryota</taxon>
        <taxon>Viridiplantae</taxon>
        <taxon>Streptophyta</taxon>
        <taxon>Embryophyta</taxon>
        <taxon>Tracheophyta</taxon>
        <taxon>Spermatophyta</taxon>
        <taxon>Magnoliopsida</taxon>
        <taxon>eudicotyledons</taxon>
        <taxon>Gunneridae</taxon>
        <taxon>Pentapetalae</taxon>
        <taxon>rosids</taxon>
        <taxon>fabids</taxon>
        <taxon>Rosales</taxon>
        <taxon>Rosaceae</taxon>
        <taxon>Amygdaloideae</taxon>
        <taxon>Maleae</taxon>
        <taxon>Malus</taxon>
    </lineage>
</organism>
<gene>
    <name evidence="1" type="ORF">C1H46_032294</name>
</gene>
<dbReference type="Gene3D" id="3.60.10.10">
    <property type="entry name" value="Endonuclease/exonuclease/phosphatase"/>
    <property type="match status" value="1"/>
</dbReference>
<evidence type="ECO:0008006" key="3">
    <source>
        <dbReference type="Google" id="ProtNLM"/>
    </source>
</evidence>
<dbReference type="InterPro" id="IPR036691">
    <property type="entry name" value="Endo/exonu/phosph_ase_sf"/>
</dbReference>
<dbReference type="STRING" id="106549.A0A540L764"/>
<comment type="caution">
    <text evidence="1">The sequence shown here is derived from an EMBL/GenBank/DDBJ whole genome shotgun (WGS) entry which is preliminary data.</text>
</comment>
<evidence type="ECO:0000313" key="2">
    <source>
        <dbReference type="Proteomes" id="UP000315295"/>
    </source>
</evidence>
<proteinExistence type="predicted"/>
<reference evidence="1 2" key="1">
    <citation type="journal article" date="2019" name="G3 (Bethesda)">
        <title>Sequencing of a Wild Apple (Malus baccata) Genome Unravels the Differences Between Cultivated and Wild Apple Species Regarding Disease Resistance and Cold Tolerance.</title>
        <authorList>
            <person name="Chen X."/>
        </authorList>
    </citation>
    <scope>NUCLEOTIDE SEQUENCE [LARGE SCALE GENOMIC DNA]</scope>
    <source>
        <strain evidence="2">cv. Shandingzi</strain>
        <tissue evidence="1">Leaves</tissue>
    </source>
</reference>
<evidence type="ECO:0000313" key="1">
    <source>
        <dbReference type="EMBL" id="TQD82149.1"/>
    </source>
</evidence>
<accession>A0A540L764</accession>
<sequence>MKLLYWNARGVANASTCQVIARMVRSHHPFMLCLLEPFVSLSSIKPSMWRALRLFPVATNDRGSQEPNLWLLCHVDVTPIVLSVTNQQLTVSCILDSVSCTIAYVCAKTTVVARHQLWYDLAYVKSFFVNGPWAIIGDFNCVLGAYVYANSCSEFQMMSSVCELVHLPTKGLSYTRGCGVHR</sequence>
<dbReference type="SUPFAM" id="SSF56219">
    <property type="entry name" value="DNase I-like"/>
    <property type="match status" value="1"/>
</dbReference>